<feature type="region of interest" description="Disordered" evidence="1">
    <location>
        <begin position="1"/>
        <end position="48"/>
    </location>
</feature>
<feature type="domain" description="BHLH" evidence="2">
    <location>
        <begin position="398"/>
        <end position="450"/>
    </location>
</feature>
<evidence type="ECO:0000313" key="4">
    <source>
        <dbReference type="Proteomes" id="UP000053342"/>
    </source>
</evidence>
<dbReference type="Pfam" id="PF00010">
    <property type="entry name" value="HLH"/>
    <property type="match status" value="1"/>
</dbReference>
<organism evidence="3 4">
    <name type="scientific">Exophiala oligosperma</name>
    <dbReference type="NCBI Taxonomy" id="215243"/>
    <lineage>
        <taxon>Eukaryota</taxon>
        <taxon>Fungi</taxon>
        <taxon>Dikarya</taxon>
        <taxon>Ascomycota</taxon>
        <taxon>Pezizomycotina</taxon>
        <taxon>Eurotiomycetes</taxon>
        <taxon>Chaetothyriomycetidae</taxon>
        <taxon>Chaetothyriales</taxon>
        <taxon>Herpotrichiellaceae</taxon>
        <taxon>Exophiala</taxon>
    </lineage>
</organism>
<dbReference type="RefSeq" id="XP_016258700.1">
    <property type="nucleotide sequence ID" value="XM_016410893.1"/>
</dbReference>
<sequence>MLATQSMSSHGGQPNFPFGYQQENIHGLGLPEFITPGPPPGQPLLNASENQDLDSFFNEFDQNAPAKQYPHFLPTGHDQYFGIPPLFVGSETDLGPQSMNAPHPLQNAGFQYGGDMLGHDLSHFRQTDMGHNGMQSHLYGDAPMQNPVTNRLPPVTSLQPTFGPAWQQQDFHQPTMLNSQQQSRQTMAFGTDARFQPNGYAAPHNPSDPDLPSGMKIHPMDFFEPASGSTTQPNTRPSTRPNTQPSSPNWQKKRTFEDFQQDQPTQKGLVAPTNEWQSINSTASTSRKRSSMTKSDKAKNSQQPTPPLHSKSQTPVKSEGDDHEEDAEVEDNDRDAIEGPKLPSPARPRRRIPASPQSKPPQKKKASANTTTPPTKKPRPKSLSKKVISSRVPLTQEQKKANHTNSEQRRRDATARAYAELYDLVPELEDHGKQSTMKKLEFVVAKVHRVKQRVYELRMKLGLDIQTGMPQSPSTQQHDDIHD</sequence>
<dbReference type="OrthoDB" id="5778525at2759"/>
<accession>A0A0D2DS50</accession>
<dbReference type="VEuPathDB" id="FungiDB:PV06_09441"/>
<proteinExistence type="predicted"/>
<dbReference type="InterPro" id="IPR011598">
    <property type="entry name" value="bHLH_dom"/>
</dbReference>
<dbReference type="HOGENOM" id="CLU_549853_0_0_1"/>
<dbReference type="GeneID" id="27361515"/>
<protein>
    <recommendedName>
        <fullName evidence="2">BHLH domain-containing protein</fullName>
    </recommendedName>
</protein>
<evidence type="ECO:0000259" key="2">
    <source>
        <dbReference type="PROSITE" id="PS50888"/>
    </source>
</evidence>
<dbReference type="GO" id="GO:0046983">
    <property type="term" value="F:protein dimerization activity"/>
    <property type="evidence" value="ECO:0007669"/>
    <property type="project" value="InterPro"/>
</dbReference>
<name>A0A0D2DS50_9EURO</name>
<dbReference type="PROSITE" id="PS50888">
    <property type="entry name" value="BHLH"/>
    <property type="match status" value="1"/>
</dbReference>
<dbReference type="AlphaFoldDB" id="A0A0D2DS50"/>
<feature type="compositionally biased region" description="Acidic residues" evidence="1">
    <location>
        <begin position="321"/>
        <end position="333"/>
    </location>
</feature>
<keyword evidence="4" id="KW-1185">Reference proteome</keyword>
<dbReference type="InterPro" id="IPR036638">
    <property type="entry name" value="HLH_DNA-bd_sf"/>
</dbReference>
<dbReference type="Proteomes" id="UP000053342">
    <property type="component" value="Unassembled WGS sequence"/>
</dbReference>
<reference evidence="3 4" key="1">
    <citation type="submission" date="2015-01" db="EMBL/GenBank/DDBJ databases">
        <title>The Genome Sequence of Exophiala oligosperma CBS72588.</title>
        <authorList>
            <consortium name="The Broad Institute Genomics Platform"/>
            <person name="Cuomo C."/>
            <person name="de Hoog S."/>
            <person name="Gorbushina A."/>
            <person name="Stielow B."/>
            <person name="Teixiera M."/>
            <person name="Abouelleil A."/>
            <person name="Chapman S.B."/>
            <person name="Priest M."/>
            <person name="Young S.K."/>
            <person name="Wortman J."/>
            <person name="Nusbaum C."/>
            <person name="Birren B."/>
        </authorList>
    </citation>
    <scope>NUCLEOTIDE SEQUENCE [LARGE SCALE GENOMIC DNA]</scope>
    <source>
        <strain evidence="3 4">CBS 72588</strain>
    </source>
</reference>
<dbReference type="STRING" id="215243.A0A0D2DS50"/>
<evidence type="ECO:0000313" key="3">
    <source>
        <dbReference type="EMBL" id="KIW38484.1"/>
    </source>
</evidence>
<feature type="compositionally biased region" description="Polar residues" evidence="1">
    <location>
        <begin position="1"/>
        <end position="12"/>
    </location>
</feature>
<dbReference type="SUPFAM" id="SSF47459">
    <property type="entry name" value="HLH, helix-loop-helix DNA-binding domain"/>
    <property type="match status" value="1"/>
</dbReference>
<gene>
    <name evidence="3" type="ORF">PV06_09441</name>
</gene>
<feature type="region of interest" description="Disordered" evidence="1">
    <location>
        <begin position="194"/>
        <end position="413"/>
    </location>
</feature>
<dbReference type="EMBL" id="KN847341">
    <property type="protein sequence ID" value="KIW38484.1"/>
    <property type="molecule type" value="Genomic_DNA"/>
</dbReference>
<feature type="compositionally biased region" description="Polar residues" evidence="1">
    <location>
        <begin position="227"/>
        <end position="250"/>
    </location>
</feature>
<dbReference type="Gene3D" id="4.10.280.10">
    <property type="entry name" value="Helix-loop-helix DNA-binding domain"/>
    <property type="match status" value="1"/>
</dbReference>
<evidence type="ECO:0000256" key="1">
    <source>
        <dbReference type="SAM" id="MobiDB-lite"/>
    </source>
</evidence>